<feature type="compositionally biased region" description="Basic and acidic residues" evidence="2">
    <location>
        <begin position="476"/>
        <end position="489"/>
    </location>
</feature>
<evidence type="ECO:0000256" key="1">
    <source>
        <dbReference type="SAM" id="Coils"/>
    </source>
</evidence>
<accession>A0A8J6CFV4</accession>
<dbReference type="AlphaFoldDB" id="A0A8J6CFV4"/>
<evidence type="ECO:0000313" key="4">
    <source>
        <dbReference type="Proteomes" id="UP000751190"/>
    </source>
</evidence>
<comment type="caution">
    <text evidence="3">The sequence shown here is derived from an EMBL/GenBank/DDBJ whole genome shotgun (WGS) entry which is preliminary data.</text>
</comment>
<evidence type="ECO:0000256" key="2">
    <source>
        <dbReference type="SAM" id="MobiDB-lite"/>
    </source>
</evidence>
<reference evidence="3" key="1">
    <citation type="submission" date="2021-05" db="EMBL/GenBank/DDBJ databases">
        <title>The genome of the haptophyte Pavlova lutheri (Diacronema luteri, Pavlovales) - a model for lipid biosynthesis in eukaryotic algae.</title>
        <authorList>
            <person name="Hulatt C.J."/>
            <person name="Posewitz M.C."/>
        </authorList>
    </citation>
    <scope>NUCLEOTIDE SEQUENCE</scope>
    <source>
        <strain evidence="3">NIVA-4/92</strain>
    </source>
</reference>
<feature type="region of interest" description="Disordered" evidence="2">
    <location>
        <begin position="453"/>
        <end position="511"/>
    </location>
</feature>
<proteinExistence type="predicted"/>
<keyword evidence="1" id="KW-0175">Coiled coil</keyword>
<dbReference type="EMBL" id="JAGTXO010000001">
    <property type="protein sequence ID" value="KAG8471099.1"/>
    <property type="molecule type" value="Genomic_DNA"/>
</dbReference>
<gene>
    <name evidence="3" type="ORF">KFE25_009520</name>
</gene>
<evidence type="ECO:0000313" key="3">
    <source>
        <dbReference type="EMBL" id="KAG8471099.1"/>
    </source>
</evidence>
<protein>
    <submittedName>
        <fullName evidence="3">Uncharacterized protein</fullName>
    </submittedName>
</protein>
<dbReference type="Proteomes" id="UP000751190">
    <property type="component" value="Unassembled WGS sequence"/>
</dbReference>
<organism evidence="3 4">
    <name type="scientific">Diacronema lutheri</name>
    <name type="common">Unicellular marine alga</name>
    <name type="synonym">Monochrysis lutheri</name>
    <dbReference type="NCBI Taxonomy" id="2081491"/>
    <lineage>
        <taxon>Eukaryota</taxon>
        <taxon>Haptista</taxon>
        <taxon>Haptophyta</taxon>
        <taxon>Pavlovophyceae</taxon>
        <taxon>Pavlovales</taxon>
        <taxon>Pavlovaceae</taxon>
        <taxon>Diacronema</taxon>
    </lineage>
</organism>
<dbReference type="OrthoDB" id="10674204at2759"/>
<feature type="coiled-coil region" evidence="1">
    <location>
        <begin position="305"/>
        <end position="332"/>
    </location>
</feature>
<keyword evidence="4" id="KW-1185">Reference proteome</keyword>
<sequence length="511" mass="52438">MHKQLTVAAARELQLGADERLVPGDAIFYVPAACANVDAAVLDGLTLLSVGVVVACGPHEVVVHEMLRPNPLEWGPTAWAPNPNTLFSTGVHVVVPRSAVKARALIEGSNLLQAGQLHAADAGGGDRATGAQQLADVREEISGADTENNFASPGDKDKARPFVISGAMVAAADSGGAACALSSASSARDRRHPPAEQVAQFAGTSPVLWSSLEALRTRAAEVERRVGAVSDRLGITAKTMLNALKEVEGAAGVRIEAAKRATEERFGERDAFVLLELNKLSMAVDKLEKAMGAREKADAATKAASAASEERLVRVERNVASLQAAQAQINAKAAAQLAELSSRTCALDAALALVNAQAESNSDNIAALSEHLAKRLTQFGRAQSELREDFDALQLGGGGLAASGGGAKKRGATGQLVARTAGTMVLAPASEPEAHGSLAPSALAKAGACGPTLHKLAKTPPSWSKAKPSSASPAAVHDHSPFAGHRGDRQTMSTPSGVGGSSGASRPISEL</sequence>
<feature type="compositionally biased region" description="Low complexity" evidence="2">
    <location>
        <begin position="458"/>
        <end position="475"/>
    </location>
</feature>
<name>A0A8J6CFV4_DIALT</name>